<dbReference type="InterPro" id="IPR011990">
    <property type="entry name" value="TPR-like_helical_dom_sf"/>
</dbReference>
<dbReference type="PANTHER" id="PTHR47926:SF440">
    <property type="entry name" value="REPEAT-CONTAINING PROTEIN, PUTATIVE-RELATED"/>
    <property type="match status" value="1"/>
</dbReference>
<dbReference type="PROSITE" id="PS51375">
    <property type="entry name" value="PPR"/>
    <property type="match status" value="1"/>
</dbReference>
<sequence>MYCKCGSIEKALTVFQEMKDKDSVSWTSVICGLAMNGQSNRALILFSQMVREGTRPIHGTFIGVLLACVHAGLVDKGLEFFLSMQREYKLVPEMRHYGCMVDLFCRAGELHRANEFIIRMPMVPDAVVWRMLLSSCKLHGDMILAKIASDKLIELDPSNGWSSIEMNHSSFK</sequence>
<protein>
    <recommendedName>
        <fullName evidence="5">Pentatricopeptide repeat-containing protein</fullName>
    </recommendedName>
</protein>
<comment type="caution">
    <text evidence="3">The sequence shown here is derived from an EMBL/GenBank/DDBJ whole genome shotgun (WGS) entry which is preliminary data.</text>
</comment>
<reference evidence="3 4" key="1">
    <citation type="submission" date="2024-12" db="EMBL/GenBank/DDBJ databases">
        <title>The unique morphological basis and parallel evolutionary history of personate flowers in Penstemon.</title>
        <authorList>
            <person name="Depatie T.H."/>
            <person name="Wessinger C.A."/>
        </authorList>
    </citation>
    <scope>NUCLEOTIDE SEQUENCE [LARGE SCALE GENOMIC DNA]</scope>
    <source>
        <strain evidence="3">WTNN_2</strain>
        <tissue evidence="3">Leaf</tissue>
    </source>
</reference>
<keyword evidence="4" id="KW-1185">Reference proteome</keyword>
<evidence type="ECO:0000313" key="3">
    <source>
        <dbReference type="EMBL" id="KAL3834507.1"/>
    </source>
</evidence>
<name>A0ABD3TCH1_9LAMI</name>
<evidence type="ECO:0000256" key="2">
    <source>
        <dbReference type="PROSITE-ProRule" id="PRU00708"/>
    </source>
</evidence>
<keyword evidence="1" id="KW-0677">Repeat</keyword>
<dbReference type="Proteomes" id="UP001634393">
    <property type="component" value="Unassembled WGS sequence"/>
</dbReference>
<organism evidence="3 4">
    <name type="scientific">Penstemon smallii</name>
    <dbReference type="NCBI Taxonomy" id="265156"/>
    <lineage>
        <taxon>Eukaryota</taxon>
        <taxon>Viridiplantae</taxon>
        <taxon>Streptophyta</taxon>
        <taxon>Embryophyta</taxon>
        <taxon>Tracheophyta</taxon>
        <taxon>Spermatophyta</taxon>
        <taxon>Magnoliopsida</taxon>
        <taxon>eudicotyledons</taxon>
        <taxon>Gunneridae</taxon>
        <taxon>Pentapetalae</taxon>
        <taxon>asterids</taxon>
        <taxon>lamiids</taxon>
        <taxon>Lamiales</taxon>
        <taxon>Plantaginaceae</taxon>
        <taxon>Cheloneae</taxon>
        <taxon>Penstemon</taxon>
    </lineage>
</organism>
<accession>A0ABD3TCH1</accession>
<dbReference type="EMBL" id="JBJXBP010000004">
    <property type="protein sequence ID" value="KAL3834507.1"/>
    <property type="molecule type" value="Genomic_DNA"/>
</dbReference>
<evidence type="ECO:0000313" key="4">
    <source>
        <dbReference type="Proteomes" id="UP001634393"/>
    </source>
</evidence>
<dbReference type="NCBIfam" id="TIGR00756">
    <property type="entry name" value="PPR"/>
    <property type="match status" value="2"/>
</dbReference>
<dbReference type="FunFam" id="1.25.40.10:FF:000090">
    <property type="entry name" value="Pentatricopeptide repeat-containing protein, chloroplastic"/>
    <property type="match status" value="1"/>
</dbReference>
<dbReference type="InterPro" id="IPR002885">
    <property type="entry name" value="PPR_rpt"/>
</dbReference>
<dbReference type="PANTHER" id="PTHR47926">
    <property type="entry name" value="PENTATRICOPEPTIDE REPEAT-CONTAINING PROTEIN"/>
    <property type="match status" value="1"/>
</dbReference>
<dbReference type="InterPro" id="IPR046960">
    <property type="entry name" value="PPR_At4g14850-like_plant"/>
</dbReference>
<evidence type="ECO:0008006" key="5">
    <source>
        <dbReference type="Google" id="ProtNLM"/>
    </source>
</evidence>
<dbReference type="Pfam" id="PF01535">
    <property type="entry name" value="PPR"/>
    <property type="match status" value="4"/>
</dbReference>
<evidence type="ECO:0000256" key="1">
    <source>
        <dbReference type="ARBA" id="ARBA00022737"/>
    </source>
</evidence>
<feature type="repeat" description="PPR" evidence="2">
    <location>
        <begin position="22"/>
        <end position="56"/>
    </location>
</feature>
<proteinExistence type="predicted"/>
<dbReference type="Gene3D" id="1.25.40.10">
    <property type="entry name" value="Tetratricopeptide repeat domain"/>
    <property type="match status" value="1"/>
</dbReference>
<gene>
    <name evidence="3" type="ORF">ACJIZ3_009243</name>
</gene>
<dbReference type="AlphaFoldDB" id="A0ABD3TCH1"/>